<proteinExistence type="predicted"/>
<dbReference type="Proteomes" id="UP000000739">
    <property type="component" value="Chromosome"/>
</dbReference>
<keyword evidence="2" id="KW-1185">Reference proteome</keyword>
<evidence type="ECO:0000313" key="1">
    <source>
        <dbReference type="EMBL" id="ACL03454.1"/>
    </source>
</evidence>
<sequence length="69" mass="8187">MKKVVKNYIPRKKSLDTVYRHPVSQSQLEVNFQLMEPFYVITNFGRLSNKCYYYFYYFFSTGLPGGARG</sequence>
<dbReference type="KEGG" id="dal:Dalk_1757"/>
<dbReference type="EMBL" id="CP001322">
    <property type="protein sequence ID" value="ACL03454.1"/>
    <property type="molecule type" value="Genomic_DNA"/>
</dbReference>
<dbReference type="AlphaFoldDB" id="B8FFP9"/>
<protein>
    <submittedName>
        <fullName evidence="1">Uncharacterized protein</fullName>
    </submittedName>
</protein>
<reference evidence="1 2" key="1">
    <citation type="journal article" date="2012" name="Environ. Microbiol.">
        <title>The genome sequence of Desulfatibacillum alkenivorans AK-01: a blueprint for anaerobic alkane oxidation.</title>
        <authorList>
            <person name="Callaghan A.V."/>
            <person name="Morris B.E."/>
            <person name="Pereira I.A."/>
            <person name="McInerney M.J."/>
            <person name="Austin R.N."/>
            <person name="Groves J.T."/>
            <person name="Kukor J.J."/>
            <person name="Suflita J.M."/>
            <person name="Young L.Y."/>
            <person name="Zylstra G.J."/>
            <person name="Wawrik B."/>
        </authorList>
    </citation>
    <scope>NUCLEOTIDE SEQUENCE [LARGE SCALE GENOMIC DNA]</scope>
    <source>
        <strain evidence="1 2">AK-01</strain>
    </source>
</reference>
<organism evidence="1 2">
    <name type="scientific">Desulfatibacillum aliphaticivorans</name>
    <dbReference type="NCBI Taxonomy" id="218208"/>
    <lineage>
        <taxon>Bacteria</taxon>
        <taxon>Pseudomonadati</taxon>
        <taxon>Thermodesulfobacteriota</taxon>
        <taxon>Desulfobacteria</taxon>
        <taxon>Desulfobacterales</taxon>
        <taxon>Desulfatibacillaceae</taxon>
        <taxon>Desulfatibacillum</taxon>
    </lineage>
</organism>
<name>B8FFP9_DESAL</name>
<accession>B8FFP9</accession>
<evidence type="ECO:0000313" key="2">
    <source>
        <dbReference type="Proteomes" id="UP000000739"/>
    </source>
</evidence>
<dbReference type="HOGENOM" id="CLU_2769006_0_0_7"/>
<gene>
    <name evidence="1" type="ordered locus">Dalk_1757</name>
</gene>